<comment type="similarity">
    <text evidence="1">Belongs to the SEC6 family.</text>
</comment>
<proteinExistence type="inferred from homology"/>
<dbReference type="InterPro" id="IPR010326">
    <property type="entry name" value="EXOC3/Sec6"/>
</dbReference>
<feature type="region of interest" description="Disordered" evidence="2">
    <location>
        <begin position="40"/>
        <end position="160"/>
    </location>
</feature>
<keyword evidence="4" id="KW-1185">Reference proteome</keyword>
<dbReference type="GO" id="GO:0000149">
    <property type="term" value="F:SNARE binding"/>
    <property type="evidence" value="ECO:0007669"/>
    <property type="project" value="TreeGrafter"/>
</dbReference>
<dbReference type="Pfam" id="PF06046">
    <property type="entry name" value="Sec6"/>
    <property type="match status" value="1"/>
</dbReference>
<feature type="compositionally biased region" description="Polar residues" evidence="2">
    <location>
        <begin position="127"/>
        <end position="139"/>
    </location>
</feature>
<evidence type="ECO:0000313" key="3">
    <source>
        <dbReference type="Ensembl" id="ENSMMOP00000012172.1"/>
    </source>
</evidence>
<evidence type="ECO:0000256" key="1">
    <source>
        <dbReference type="ARBA" id="ARBA00009447"/>
    </source>
</evidence>
<dbReference type="Proteomes" id="UP000261620">
    <property type="component" value="Unplaced"/>
</dbReference>
<protein>
    <submittedName>
        <fullName evidence="3">Uncharacterized protein</fullName>
    </submittedName>
</protein>
<name>A0A3Q3WIU5_MOLML</name>
<sequence length="878" mass="98496">MPNLKNFPVRLKGGGPTLDNALILRRMSLNITPHHHNPFDNDDDHIHGNGGHGNHWSPGSSLLDGDRPRDRNPFEDEEDENEANEGKGKKGSGGGSSGKGSLKFKSPLKTLGKLGKSLRMSGKSKESATASPQGSLQGTPSPSVKKKRGRRSSEGSLLRFAGRYRDTLGSRKEPFNGELSCSESECDSSSRRLSFMKMVGLGKMKRESMGDRLSMGTEEPLVQEVVEEVKPREPLSVLEILQLVKKRDLFLADTHILELEQECNESAATDRGAGPQPEDVTSPSVKDGGRRKAKDVELLYEELQKELWAVVRESLRSPTAGPNLGLVVQVLQQEEEADKDWAVGDAAAPGGLRPRRLKQKWKEAVEEAADGSLPQRAEFTAGELDKYLDRLRARVVDDLGAAKRNVVSVYPEDYQPFQVYVQGYHQAVARRLQAITDNELQTTDTYSLLDWVHNVYNRDVLGTVCITSPFSRSQLSPLLSSETVDRLELDCLNSVRAKVTTELSQLLDEEEKRWMETLHVEYHISLAETVIQRLQVDLERSASISSGLGSRVAQCSLNGLADFLYSFQRKVEMFHEGMQSGIFGDNEDAYVSKNIALVNCCPPFRGFVQRCAQCVLSVSEDSLHRANKALDHIVHQGIRVLSDRLYLHIRPLFERLVKRKWLSNIEPFEQIEELIKEYFKKYRRMDGPPYQLLVAEMHRRVVTEYLRSVMRGRIICTSVKMRKRMAGRLRDEGGQIKVLFKDLESPSSWLDSALSHISEIIQLEDVPSIQMEVAVLVREFPDVRKKHVSAILNIRGMARQAERQEILNIVKDIEISGGLARLSRDHALFSEVPVTSEVHCLNVGLSRIALTASSCFTALRPRPRKARTPVTENPDDAL</sequence>
<dbReference type="GO" id="GO:0000145">
    <property type="term" value="C:exocyst"/>
    <property type="evidence" value="ECO:0007669"/>
    <property type="project" value="InterPro"/>
</dbReference>
<dbReference type="InterPro" id="IPR042532">
    <property type="entry name" value="EXOC3/Sec6_C"/>
</dbReference>
<accession>A0A3Q3WIU5</accession>
<dbReference type="STRING" id="94237.ENSMMOP00000012172"/>
<reference evidence="3" key="1">
    <citation type="submission" date="2025-08" db="UniProtKB">
        <authorList>
            <consortium name="Ensembl"/>
        </authorList>
    </citation>
    <scope>IDENTIFICATION</scope>
</reference>
<dbReference type="GO" id="GO:0006887">
    <property type="term" value="P:exocytosis"/>
    <property type="evidence" value="ECO:0007669"/>
    <property type="project" value="InterPro"/>
</dbReference>
<dbReference type="PANTHER" id="PTHR21292">
    <property type="entry name" value="EXOCYST COMPLEX COMPONENT SEC6-RELATED"/>
    <property type="match status" value="1"/>
</dbReference>
<evidence type="ECO:0000313" key="4">
    <source>
        <dbReference type="Proteomes" id="UP000261620"/>
    </source>
</evidence>
<dbReference type="FunFam" id="1.10.357.70:FF:000003">
    <property type="entry name" value="exocyst complex component 3-like protein 2"/>
    <property type="match status" value="1"/>
</dbReference>
<dbReference type="PANTHER" id="PTHR21292:SF17">
    <property type="entry name" value="TUMOR NECROSIS FACTOR ALPHA-INDUCED PROTEIN 2 ISOFORM X1"/>
    <property type="match status" value="1"/>
</dbReference>
<dbReference type="AlphaFoldDB" id="A0A3Q3WIU5"/>
<evidence type="ECO:0000256" key="2">
    <source>
        <dbReference type="SAM" id="MobiDB-lite"/>
    </source>
</evidence>
<organism evidence="3 4">
    <name type="scientific">Mola mola</name>
    <name type="common">Ocean sunfish</name>
    <name type="synonym">Tetraodon mola</name>
    <dbReference type="NCBI Taxonomy" id="94237"/>
    <lineage>
        <taxon>Eukaryota</taxon>
        <taxon>Metazoa</taxon>
        <taxon>Chordata</taxon>
        <taxon>Craniata</taxon>
        <taxon>Vertebrata</taxon>
        <taxon>Euteleostomi</taxon>
        <taxon>Actinopterygii</taxon>
        <taxon>Neopterygii</taxon>
        <taxon>Teleostei</taxon>
        <taxon>Neoteleostei</taxon>
        <taxon>Acanthomorphata</taxon>
        <taxon>Eupercaria</taxon>
        <taxon>Tetraodontiformes</taxon>
        <taxon>Molidae</taxon>
        <taxon>Mola</taxon>
    </lineage>
</organism>
<reference evidence="3" key="2">
    <citation type="submission" date="2025-09" db="UniProtKB">
        <authorList>
            <consortium name="Ensembl"/>
        </authorList>
    </citation>
    <scope>IDENTIFICATION</scope>
</reference>
<dbReference type="Ensembl" id="ENSMMOT00000012376.1">
    <property type="protein sequence ID" value="ENSMMOP00000012172.1"/>
    <property type="gene ID" value="ENSMMOG00000009354.1"/>
</dbReference>
<dbReference type="GO" id="GO:0051601">
    <property type="term" value="P:exocyst localization"/>
    <property type="evidence" value="ECO:0007669"/>
    <property type="project" value="TreeGrafter"/>
</dbReference>
<dbReference type="OMA" id="PRHHNPF"/>
<dbReference type="Gene3D" id="1.10.357.70">
    <property type="entry name" value="Exocyst complex component Sec6, C-terminal domain"/>
    <property type="match status" value="1"/>
</dbReference>
<feature type="region of interest" description="Disordered" evidence="2">
    <location>
        <begin position="266"/>
        <end position="291"/>
    </location>
</feature>
<feature type="compositionally biased region" description="Basic and acidic residues" evidence="2">
    <location>
        <begin position="64"/>
        <end position="74"/>
    </location>
</feature>